<evidence type="ECO:0000259" key="2">
    <source>
        <dbReference type="Pfam" id="PF01551"/>
    </source>
</evidence>
<feature type="domain" description="M23ase beta-sheet core" evidence="2">
    <location>
        <begin position="118"/>
        <end position="214"/>
    </location>
</feature>
<keyword evidence="4" id="KW-1185">Reference proteome</keyword>
<dbReference type="AlphaFoldDB" id="A0A380BDG4"/>
<accession>A0A380BDG4</accession>
<reference evidence="3 4" key="1">
    <citation type="submission" date="2018-06" db="EMBL/GenBank/DDBJ databases">
        <authorList>
            <consortium name="Pathogen Informatics"/>
            <person name="Doyle S."/>
        </authorList>
    </citation>
    <scope>NUCLEOTIDE SEQUENCE [LARGE SCALE GENOMIC DNA]</scope>
    <source>
        <strain evidence="4">ATCC 11859 / DSM 33 / NCIB 8841 / NCTC 4822</strain>
    </source>
</reference>
<keyword evidence="1" id="KW-0812">Transmembrane</keyword>
<evidence type="ECO:0000313" key="4">
    <source>
        <dbReference type="Proteomes" id="UP000254519"/>
    </source>
</evidence>
<organism evidence="3 4">
    <name type="scientific">Sporosarcina pasteurii</name>
    <name type="common">Bacillus pasteurii</name>
    <dbReference type="NCBI Taxonomy" id="1474"/>
    <lineage>
        <taxon>Bacteria</taxon>
        <taxon>Bacillati</taxon>
        <taxon>Bacillota</taxon>
        <taxon>Bacilli</taxon>
        <taxon>Bacillales</taxon>
        <taxon>Caryophanaceae</taxon>
        <taxon>Sporosarcina</taxon>
    </lineage>
</organism>
<dbReference type="PANTHER" id="PTHR21666">
    <property type="entry name" value="PEPTIDASE-RELATED"/>
    <property type="match status" value="1"/>
</dbReference>
<dbReference type="EMBL" id="UGYZ01000002">
    <property type="protein sequence ID" value="SUI99114.1"/>
    <property type="molecule type" value="Genomic_DNA"/>
</dbReference>
<protein>
    <submittedName>
        <fullName evidence="3">Stage II sporulation protein Q</fullName>
    </submittedName>
</protein>
<gene>
    <name evidence="3" type="primary">spoIIQ</name>
    <name evidence="3" type="ORF">NCTC4822_00452</name>
</gene>
<dbReference type="Proteomes" id="UP000254519">
    <property type="component" value="Unassembled WGS sequence"/>
</dbReference>
<dbReference type="Gene3D" id="2.70.70.10">
    <property type="entry name" value="Glucose Permease (Domain IIA)"/>
    <property type="match status" value="1"/>
</dbReference>
<dbReference type="InterPro" id="IPR050570">
    <property type="entry name" value="Cell_wall_metabolism_enzyme"/>
</dbReference>
<evidence type="ECO:0000256" key="1">
    <source>
        <dbReference type="SAM" id="Phobius"/>
    </source>
</evidence>
<evidence type="ECO:0000313" key="3">
    <source>
        <dbReference type="EMBL" id="SUI99114.1"/>
    </source>
</evidence>
<dbReference type="Pfam" id="PF01551">
    <property type="entry name" value="Peptidase_M23"/>
    <property type="match status" value="1"/>
</dbReference>
<dbReference type="CDD" id="cd12797">
    <property type="entry name" value="M23_peptidase"/>
    <property type="match status" value="1"/>
</dbReference>
<proteinExistence type="predicted"/>
<feature type="transmembrane region" description="Helical" evidence="1">
    <location>
        <begin position="20"/>
        <end position="40"/>
    </location>
</feature>
<dbReference type="InterPro" id="IPR016047">
    <property type="entry name" value="M23ase_b-sheet_dom"/>
</dbReference>
<keyword evidence="1" id="KW-1133">Transmembrane helix</keyword>
<dbReference type="InterPro" id="IPR011055">
    <property type="entry name" value="Dup_hybrid_motif"/>
</dbReference>
<dbReference type="PANTHER" id="PTHR21666:SF270">
    <property type="entry name" value="MUREIN HYDROLASE ACTIVATOR ENVC"/>
    <property type="match status" value="1"/>
</dbReference>
<keyword evidence="1" id="KW-0472">Membrane</keyword>
<sequence>MREEKKSPSQKDKQTKKKNWLWPAVYSGIAIVFVGMVWGYSALVKNDAPELTDGTMGGDSDNGELVVETNASKEVLKYPFSEELLDDVAILQNYYDLEAEESVQENSLLVFNQTYETSTGVSISIDDQPFEVVAAATGVVEEVVTDVFQGDEVIISHADGMKTVYSSLSGVLVKKGEEVTQGEPLGNASANEWNPNAGTHLHFQVLVNDEPVNPGSYLGF</sequence>
<dbReference type="OrthoDB" id="2050153at2"/>
<name>A0A380BDG4_SPOPA</name>
<dbReference type="SUPFAM" id="SSF51261">
    <property type="entry name" value="Duplicated hybrid motif"/>
    <property type="match status" value="1"/>
</dbReference>
<dbReference type="GO" id="GO:0004222">
    <property type="term" value="F:metalloendopeptidase activity"/>
    <property type="evidence" value="ECO:0007669"/>
    <property type="project" value="TreeGrafter"/>
</dbReference>
<dbReference type="RefSeq" id="WP_115359947.1">
    <property type="nucleotide sequence ID" value="NZ_CP038012.1"/>
</dbReference>